<accession>A0ABS8PCQ8</accession>
<keyword evidence="2" id="KW-1133">Transmembrane helix</keyword>
<organism evidence="3 4">
    <name type="scientific">Actinomycetospora endophytica</name>
    <dbReference type="NCBI Taxonomy" id="2291215"/>
    <lineage>
        <taxon>Bacteria</taxon>
        <taxon>Bacillati</taxon>
        <taxon>Actinomycetota</taxon>
        <taxon>Actinomycetes</taxon>
        <taxon>Pseudonocardiales</taxon>
        <taxon>Pseudonocardiaceae</taxon>
        <taxon>Actinomycetospora</taxon>
    </lineage>
</organism>
<evidence type="ECO:0000256" key="2">
    <source>
        <dbReference type="SAM" id="Phobius"/>
    </source>
</evidence>
<keyword evidence="2" id="KW-0472">Membrane</keyword>
<feature type="transmembrane region" description="Helical" evidence="2">
    <location>
        <begin position="30"/>
        <end position="50"/>
    </location>
</feature>
<evidence type="ECO:0000313" key="4">
    <source>
        <dbReference type="Proteomes" id="UP001199469"/>
    </source>
</evidence>
<protein>
    <submittedName>
        <fullName evidence="3">Uncharacterized protein</fullName>
    </submittedName>
</protein>
<comment type="caution">
    <text evidence="3">The sequence shown here is derived from an EMBL/GenBank/DDBJ whole genome shotgun (WGS) entry which is preliminary data.</text>
</comment>
<feature type="compositionally biased region" description="Basic residues" evidence="1">
    <location>
        <begin position="1"/>
        <end position="10"/>
    </location>
</feature>
<keyword evidence="2" id="KW-0812">Transmembrane</keyword>
<dbReference type="Proteomes" id="UP001199469">
    <property type="component" value="Unassembled WGS sequence"/>
</dbReference>
<gene>
    <name evidence="3" type="ORF">LQ327_15535</name>
</gene>
<evidence type="ECO:0000313" key="3">
    <source>
        <dbReference type="EMBL" id="MCD2194784.1"/>
    </source>
</evidence>
<sequence>MRLGAGRRPRLGGSTTDLQERLESSTAGRVMISAVILVVLAAVGVTTMPASTIRTHLSVAADPVLRATGLDQNWAIFSPDPRRSAVYVEARVDHPDGSVTTWPIITDRFLGEYTDYRWHKFEEDMWLDPGASWSWAGYARWVAQQDRAAGHRPSRVSLVRHWSDSAPPGTPTVRGPWHEQTFFSRPVVIG</sequence>
<evidence type="ECO:0000256" key="1">
    <source>
        <dbReference type="SAM" id="MobiDB-lite"/>
    </source>
</evidence>
<reference evidence="3 4" key="1">
    <citation type="submission" date="2021-11" db="EMBL/GenBank/DDBJ databases">
        <title>Draft genome sequence of Actinomycetospora sp. SF1 isolated from the rhizosphere soil.</title>
        <authorList>
            <person name="Duangmal K."/>
            <person name="Chantavorakit T."/>
        </authorList>
    </citation>
    <scope>NUCLEOTIDE SEQUENCE [LARGE SCALE GENOMIC DNA]</scope>
    <source>
        <strain evidence="3 4">TBRC 5722</strain>
    </source>
</reference>
<dbReference type="RefSeq" id="WP_230735202.1">
    <property type="nucleotide sequence ID" value="NZ_JAJNDB010000003.1"/>
</dbReference>
<feature type="region of interest" description="Disordered" evidence="1">
    <location>
        <begin position="1"/>
        <end position="20"/>
    </location>
</feature>
<dbReference type="EMBL" id="JAJNDB010000003">
    <property type="protein sequence ID" value="MCD2194784.1"/>
    <property type="molecule type" value="Genomic_DNA"/>
</dbReference>
<proteinExistence type="predicted"/>
<name>A0ABS8PCQ8_9PSEU</name>
<keyword evidence="4" id="KW-1185">Reference proteome</keyword>